<evidence type="ECO:0000313" key="3">
    <source>
        <dbReference type="Proteomes" id="UP001303946"/>
    </source>
</evidence>
<name>A0ABZ0CTP0_9BURK</name>
<sequence>MQDTHYEEAWLDGADKDQPAGDKVEVEKAQLKADVAGEYAAAHTELESQEKAGKA</sequence>
<protein>
    <submittedName>
        <fullName evidence="2">Uncharacterized protein</fullName>
    </submittedName>
</protein>
<keyword evidence="3" id="KW-1185">Reference proteome</keyword>
<dbReference type="EMBL" id="CP136336">
    <property type="protein sequence ID" value="WOB06476.1"/>
    <property type="molecule type" value="Genomic_DNA"/>
</dbReference>
<evidence type="ECO:0000313" key="2">
    <source>
        <dbReference type="EMBL" id="WOB06476.1"/>
    </source>
</evidence>
<proteinExistence type="predicted"/>
<evidence type="ECO:0000256" key="1">
    <source>
        <dbReference type="SAM" id="MobiDB-lite"/>
    </source>
</evidence>
<accession>A0ABZ0CTP0</accession>
<dbReference type="RefSeq" id="WP_316698935.1">
    <property type="nucleotide sequence ID" value="NZ_CP136336.1"/>
</dbReference>
<reference evidence="2 3" key="1">
    <citation type="submission" date="2023-10" db="EMBL/GenBank/DDBJ databases">
        <title>Bacteria for the degradation of biodegradable plastic PBAT(Polybutylene adipate terephthalate).</title>
        <authorList>
            <person name="Weon H.-Y."/>
            <person name="Yeon J."/>
        </authorList>
    </citation>
    <scope>NUCLEOTIDE SEQUENCE [LARGE SCALE GENOMIC DNA]</scope>
    <source>
        <strain evidence="2 3">SBD 7-3</strain>
    </source>
</reference>
<dbReference type="Proteomes" id="UP001303946">
    <property type="component" value="Chromosome"/>
</dbReference>
<feature type="region of interest" description="Disordered" evidence="1">
    <location>
        <begin position="1"/>
        <end position="25"/>
    </location>
</feature>
<gene>
    <name evidence="2" type="ORF">RXV79_16260</name>
</gene>
<organism evidence="2 3">
    <name type="scientific">Piscinibacter gummiphilus</name>
    <dbReference type="NCBI Taxonomy" id="946333"/>
    <lineage>
        <taxon>Bacteria</taxon>
        <taxon>Pseudomonadati</taxon>
        <taxon>Pseudomonadota</taxon>
        <taxon>Betaproteobacteria</taxon>
        <taxon>Burkholderiales</taxon>
        <taxon>Sphaerotilaceae</taxon>
        <taxon>Piscinibacter</taxon>
    </lineage>
</organism>